<name>A1A364_BIFAA</name>
<organism evidence="1 2">
    <name type="scientific">Bifidobacterium adolescentis (strain ATCC 15703 / DSM 20083 / NCTC 11814 / E194a)</name>
    <dbReference type="NCBI Taxonomy" id="367928"/>
    <lineage>
        <taxon>Bacteria</taxon>
        <taxon>Bacillati</taxon>
        <taxon>Actinomycetota</taxon>
        <taxon>Actinomycetes</taxon>
        <taxon>Bifidobacteriales</taxon>
        <taxon>Bifidobacteriaceae</taxon>
        <taxon>Bifidobacterium</taxon>
    </lineage>
</organism>
<dbReference type="SUPFAM" id="SSF52467">
    <property type="entry name" value="DHS-like NAD/FAD-binding domain"/>
    <property type="match status" value="1"/>
</dbReference>
<dbReference type="KEGG" id="bad:BAD_1366"/>
<proteinExistence type="predicted"/>
<dbReference type="Gene3D" id="3.40.50.1220">
    <property type="entry name" value="TPP-binding domain"/>
    <property type="match status" value="1"/>
</dbReference>
<evidence type="ECO:0000313" key="2">
    <source>
        <dbReference type="Proteomes" id="UP000008702"/>
    </source>
</evidence>
<dbReference type="RefSeq" id="WP_011743664.1">
    <property type="nucleotide sequence ID" value="NC_008618.1"/>
</dbReference>
<evidence type="ECO:0000313" key="1">
    <source>
        <dbReference type="EMBL" id="BAF40147.1"/>
    </source>
</evidence>
<accession>A1A364</accession>
<dbReference type="Pfam" id="PF13289">
    <property type="entry name" value="SIR2_2"/>
    <property type="match status" value="1"/>
</dbReference>
<dbReference type="AlphaFoldDB" id="A1A364"/>
<dbReference type="HOGENOM" id="CLU_660071_0_0_11"/>
<reference evidence="1 2" key="1">
    <citation type="submission" date="2006-12" db="EMBL/GenBank/DDBJ databases">
        <title>Bifidobacterium adolescentis complete genome sequence.</title>
        <authorList>
            <person name="Suzuki T."/>
            <person name="Tsuda Y."/>
            <person name="Kanou N."/>
            <person name="Inoue T."/>
            <person name="Kumazaki K."/>
            <person name="Nagano S."/>
            <person name="Hirai S."/>
            <person name="Tanaka K."/>
            <person name="Watanabe K."/>
        </authorList>
    </citation>
    <scope>NUCLEOTIDE SEQUENCE [LARGE SCALE GENOMIC DNA]</scope>
    <source>
        <strain evidence="2">ATCC 15703 / DSM 20083 / NCTC 11814 / E194a</strain>
    </source>
</reference>
<protein>
    <submittedName>
        <fullName evidence="1">Uncharacterized protein</fullName>
    </submittedName>
</protein>
<dbReference type="Proteomes" id="UP000008702">
    <property type="component" value="Chromosome"/>
</dbReference>
<gene>
    <name evidence="1" type="ordered locus">BAD_1366</name>
</gene>
<dbReference type="GeneID" id="4557542"/>
<dbReference type="EMBL" id="AP009256">
    <property type="protein sequence ID" value="BAF40147.1"/>
    <property type="molecule type" value="Genomic_DNA"/>
</dbReference>
<keyword evidence="2" id="KW-1185">Reference proteome</keyword>
<sequence>MSYAVDGDGIDGVVILMVASQLEWSIIKQLPRIDRNEELTILLGAGASVPSGLPSWKDLIGNMLRQQGMTVSANMASLLCDAGDLLFLAEAVKQHCGNENEWKRCILAALYPEGASYNPYPPSYFHQQTARLAFQHQESVHLATLNFDLLLEYAIARIAVDSGKQTFPPVEHLHGKVFPASDGSSATVEDVVLTHDDYNKAMRDGKNHAKHYLEQTVTEGHHLLIAGTSFSDPDMRFWLSDVLQNSGDSRATVLIARESMPEVTLNQFMGMKKVLAAQWESIGFHPIFVNDYTDAATLINEIGYMGNSSYCPPATRTKRLWKKLTGTEFRSYQERFAEKLHEQASQCEALIGHCRINVTLWIAHGSQLTRYATHDRIYLYKEQLRNEAVGFDSPYIAGRVLGTNQSSSQSFENGIWKQVMAFPIQVQESKGFSILPMAVLSIGIGKKINSVDNKNLAKKMQGMVNEWSSELRKAL</sequence>
<dbReference type="STRING" id="367928.BAD_1366"/>
<dbReference type="InterPro" id="IPR029035">
    <property type="entry name" value="DHS-like_NAD/FAD-binding_dom"/>
</dbReference>